<accession>A0A4S4M5A4</accession>
<organism evidence="2 3">
    <name type="scientific">Bondarzewia mesenterica</name>
    <dbReference type="NCBI Taxonomy" id="1095465"/>
    <lineage>
        <taxon>Eukaryota</taxon>
        <taxon>Fungi</taxon>
        <taxon>Dikarya</taxon>
        <taxon>Basidiomycota</taxon>
        <taxon>Agaricomycotina</taxon>
        <taxon>Agaricomycetes</taxon>
        <taxon>Russulales</taxon>
        <taxon>Bondarzewiaceae</taxon>
        <taxon>Bondarzewia</taxon>
    </lineage>
</organism>
<feature type="compositionally biased region" description="Low complexity" evidence="1">
    <location>
        <begin position="1064"/>
        <end position="1077"/>
    </location>
</feature>
<feature type="region of interest" description="Disordered" evidence="1">
    <location>
        <begin position="1030"/>
        <end position="1049"/>
    </location>
</feature>
<feature type="region of interest" description="Disordered" evidence="1">
    <location>
        <begin position="1064"/>
        <end position="1101"/>
    </location>
</feature>
<evidence type="ECO:0000313" key="2">
    <source>
        <dbReference type="EMBL" id="THH19481.1"/>
    </source>
</evidence>
<evidence type="ECO:0000313" key="3">
    <source>
        <dbReference type="Proteomes" id="UP000310158"/>
    </source>
</evidence>
<dbReference type="Proteomes" id="UP000310158">
    <property type="component" value="Unassembled WGS sequence"/>
</dbReference>
<keyword evidence="3" id="KW-1185">Reference proteome</keyword>
<proteinExistence type="predicted"/>
<reference evidence="2 3" key="1">
    <citation type="submission" date="2019-02" db="EMBL/GenBank/DDBJ databases">
        <title>Genome sequencing of the rare red list fungi Bondarzewia mesenterica.</title>
        <authorList>
            <person name="Buettner E."/>
            <person name="Kellner H."/>
        </authorList>
    </citation>
    <scope>NUCLEOTIDE SEQUENCE [LARGE SCALE GENOMIC DNA]</scope>
    <source>
        <strain evidence="2 3">DSM 108281</strain>
    </source>
</reference>
<dbReference type="OrthoDB" id="2638305at2759"/>
<gene>
    <name evidence="2" type="ORF">EW146_g1687</name>
</gene>
<feature type="region of interest" description="Disordered" evidence="1">
    <location>
        <begin position="978"/>
        <end position="1014"/>
    </location>
</feature>
<dbReference type="EMBL" id="SGPL01000044">
    <property type="protein sequence ID" value="THH19481.1"/>
    <property type="molecule type" value="Genomic_DNA"/>
</dbReference>
<feature type="compositionally biased region" description="Low complexity" evidence="1">
    <location>
        <begin position="1089"/>
        <end position="1101"/>
    </location>
</feature>
<sequence length="1389" mass="154504">MYPEHDRHISDFLTCIFCEHRPAPMPFGLTGTHFAVVFEVIGCIMNRDCFLTMSGDAELFSDSENARDAHESPVASCWLEAPTDDGAQFTEWQQMLQRLHGIARSAGDMRHRCELFSSEGGPFYTRQYLQVSWPLRALDDAGTWASRADRLPIFNSRREHCPPRTLQDVPFGRSSRSAAQLEWEAHVVEYVSYIYDATKVHANAKKGTIPPTLVNDIPIYGPRFLPPDYLHLQKRQSVPLIEPVTAYLKPLHIIHPFYYGNLARCPQCHSEDVRWDGWTATGHRELHGIRREEGALGYQLRCKPCEEKHGKHTRGGEKGHFCFATTNSTFWEKWEYWEMPRGIPIFFQRCGVTRELFDFIAELRPSTTSIGLEENIKQLHLLEYHQRELEYLNSYKSRQVSPFKPCALQSFSAPHEMGYEDTSITHDLVTDILLEFDRRTRRAESTEYLQTLSGICLSLDNTFKSAGKASIADTQLARTKLMKGGILSIINEKNEILAWRLCQSQANAEIEEILQGIHRRCIELKVQLPEMVIVDNCCHVRGAVRRALPDVQVALDTYHFLMRYLATIVNGTRNPHRSAVAKDVIDSILMTRAGGGKSAEYWSRDEQEQHLQLMYERWMMKGGVWSAAASKVHADQLAHVKKGCLTRRRQDIRSDGSRIEGSHKGWNSIQRSFASGLEVFVALAHDFVLRRNVRIALSSGTSSFIISTHGSHHLRLVNHVAGLWNSLVEIESGRVGKGTNLKGRPRLLSVSSQETFGLVQSDYSITFSGLLPIKDEDLEEPINLLQRAAKDEFEPAAIMQSMQIDPALLLKPQITHTPIRSSGSSTLRNQPPQATATRVSTATRSIGSCEMGALNAALTATMSASRSSTPMATKPALEVKREYIWQGTAMDLTRELPDKVVDLTLDESALPVFSRAVGTQSTTFAATAGFAMQFPLESHGEHVDRVILDLTRDSDPTDDLEPAVSSIHVASTADVSPDPVRLIMGPSPSPPKRKACSSEQEVEEGLMRKRVRAGEGRVDDGDIIVVSSSTASALSSPQVPGQTSISTFFQPHRNSAGQLRAITASKSASAPSAVAPKTDGDDSTTRDTPSQPLSAALPLPDLPGLSRSQRIFAIYTGIDTRALSISSNHEFYLFMDMRLEEKWASFAMNSRKWVVATAAYNVRLQAMNSSKGLQAITKNPQALLNKLSEIEATIIQRISTSNYLSRNGTDTFWRKHCAAVSLTKSETGVSSADGMARKPRKPQTCGRCRVVKYSGGVGSDANHKKQHCSDGVKPKDTADELPDWPQPLGIFTKGSHFHPIAFLMTIREMYERVVIVGEGGAPEVTMEDEAFAKMLTRRTVITADGRVLFRLYDSLTLSPPMPDLVVEHEGKQCLRVDCLSDSQGSGSGA</sequence>
<protein>
    <submittedName>
        <fullName evidence="2">Uncharacterized protein</fullName>
    </submittedName>
</protein>
<name>A0A4S4M5A4_9AGAM</name>
<comment type="caution">
    <text evidence="2">The sequence shown here is derived from an EMBL/GenBank/DDBJ whole genome shotgun (WGS) entry which is preliminary data.</text>
</comment>
<feature type="compositionally biased region" description="Polar residues" evidence="1">
    <location>
        <begin position="1037"/>
        <end position="1049"/>
    </location>
</feature>
<evidence type="ECO:0000256" key="1">
    <source>
        <dbReference type="SAM" id="MobiDB-lite"/>
    </source>
</evidence>